<dbReference type="InterPro" id="IPR022742">
    <property type="entry name" value="Hydrolase_4"/>
</dbReference>
<dbReference type="Proteomes" id="UP000178401">
    <property type="component" value="Unassembled WGS sequence"/>
</dbReference>
<evidence type="ECO:0000313" key="3">
    <source>
        <dbReference type="EMBL" id="OGM16067.1"/>
    </source>
</evidence>
<dbReference type="EMBL" id="MGFY01000031">
    <property type="protein sequence ID" value="OGM16067.1"/>
    <property type="molecule type" value="Genomic_DNA"/>
</dbReference>
<dbReference type="PANTHER" id="PTHR11614">
    <property type="entry name" value="PHOSPHOLIPASE-RELATED"/>
    <property type="match status" value="1"/>
</dbReference>
<dbReference type="GO" id="GO:0006508">
    <property type="term" value="P:proteolysis"/>
    <property type="evidence" value="ECO:0007669"/>
    <property type="project" value="InterPro"/>
</dbReference>
<organism evidence="3 4">
    <name type="scientific">Candidatus Woesebacteria bacterium RBG_19FT_COMBO_37_29</name>
    <dbReference type="NCBI Taxonomy" id="1802486"/>
    <lineage>
        <taxon>Bacteria</taxon>
        <taxon>Candidatus Woeseibacteriota</taxon>
    </lineage>
</organism>
<feature type="domain" description="Peptidase S9 prolyl oligopeptidase catalytic" evidence="1">
    <location>
        <begin position="211"/>
        <end position="293"/>
    </location>
</feature>
<dbReference type="SUPFAM" id="SSF53474">
    <property type="entry name" value="alpha/beta-Hydrolases"/>
    <property type="match status" value="1"/>
</dbReference>
<dbReference type="Pfam" id="PF12146">
    <property type="entry name" value="Hydrolase_4"/>
    <property type="match status" value="1"/>
</dbReference>
<dbReference type="AlphaFoldDB" id="A0A1F7XM15"/>
<sequence length="295" mass="33650">MIRKNLISFQTKDSFQLDALLLLSSSDNKEDILNTPIILYIHGVLGHFLARGTPRLLPQALLEHGINSFSVNTRMAFMGQIMGVGIFDDIINDIDASLDLLKKEGFSKIFILGYSLGANLVAYYASKKSDPCIHGLILEGCAFSLPEAQKKRWDKWNSEPSYDEVYRKAKEILEPDPYKSSKDQIFIVYRAWGPTFNPFHIEIFTYKTWWFMRGPEAHNAIAYKLISKIKAPILFLQGENDDILEPWESKELANLVREAGNSNVTVKYIPKAMHDCMENPDEIIKAIVDWISQLT</sequence>
<comment type="caution">
    <text evidence="3">The sequence shown here is derived from an EMBL/GenBank/DDBJ whole genome shotgun (WGS) entry which is preliminary data.</text>
</comment>
<dbReference type="Pfam" id="PF00326">
    <property type="entry name" value="Peptidase_S9"/>
    <property type="match status" value="1"/>
</dbReference>
<dbReference type="InterPro" id="IPR051044">
    <property type="entry name" value="MAG_DAG_Lipase"/>
</dbReference>
<dbReference type="InterPro" id="IPR029058">
    <property type="entry name" value="AB_hydrolase_fold"/>
</dbReference>
<protein>
    <submittedName>
        <fullName evidence="3">Uncharacterized protein</fullName>
    </submittedName>
</protein>
<dbReference type="InterPro" id="IPR001375">
    <property type="entry name" value="Peptidase_S9_cat"/>
</dbReference>
<evidence type="ECO:0000259" key="2">
    <source>
        <dbReference type="Pfam" id="PF12146"/>
    </source>
</evidence>
<evidence type="ECO:0000313" key="4">
    <source>
        <dbReference type="Proteomes" id="UP000178401"/>
    </source>
</evidence>
<evidence type="ECO:0000259" key="1">
    <source>
        <dbReference type="Pfam" id="PF00326"/>
    </source>
</evidence>
<feature type="domain" description="Serine aminopeptidase S33" evidence="2">
    <location>
        <begin position="79"/>
        <end position="155"/>
    </location>
</feature>
<dbReference type="Gene3D" id="3.40.50.1820">
    <property type="entry name" value="alpha/beta hydrolase"/>
    <property type="match status" value="1"/>
</dbReference>
<accession>A0A1F7XM15</accession>
<name>A0A1F7XM15_9BACT</name>
<dbReference type="GO" id="GO:0008236">
    <property type="term" value="F:serine-type peptidase activity"/>
    <property type="evidence" value="ECO:0007669"/>
    <property type="project" value="InterPro"/>
</dbReference>
<reference evidence="3 4" key="1">
    <citation type="journal article" date="2016" name="Nat. Commun.">
        <title>Thousands of microbial genomes shed light on interconnected biogeochemical processes in an aquifer system.</title>
        <authorList>
            <person name="Anantharaman K."/>
            <person name="Brown C.T."/>
            <person name="Hug L.A."/>
            <person name="Sharon I."/>
            <person name="Castelle C.J."/>
            <person name="Probst A.J."/>
            <person name="Thomas B.C."/>
            <person name="Singh A."/>
            <person name="Wilkins M.J."/>
            <person name="Karaoz U."/>
            <person name="Brodie E.L."/>
            <person name="Williams K.H."/>
            <person name="Hubbard S.S."/>
            <person name="Banfield J.F."/>
        </authorList>
    </citation>
    <scope>NUCLEOTIDE SEQUENCE [LARGE SCALE GENOMIC DNA]</scope>
</reference>
<gene>
    <name evidence="3" type="ORF">A2V55_01910</name>
</gene>
<proteinExistence type="predicted"/>